<keyword evidence="5" id="KW-1185">Reference proteome</keyword>
<sequence length="535" mass="57559">MLYLSNALIVDGSGAGPYKGNVLVGEGLIVAVGDVPRPADADEIDLRGMVIAPGFIDMHSHSDLKVLENRHEKSDQGITTEVVGNCGFSPYPCGHHAALLAEQNEGILNGAGTWTTAAAYLQAVREQSRLVGVESLIGHGALRTAVLGADAAVREVRHLDNLEGVLDEALADGAIGFSTGLMYAPGSEAPFAELEALCRVVAKHDKLYTTHMRSYSWELVESVEEQIELARRTGCRLQISHLQAVGRDNWHKQRVALDRIEAARTEGIDVAFDCYPYLAGSTVMTQLLPQSALSGGSAGLLQKLNSVEASAELELALNQQTAQAWSDIFVSSLGSEANRELIGKHIEEIAEARSIAPAQTVLDLLREEAGKVNIVAFNQSDANLRETLTHPLSSIITDGFYVAERPHPRLSGAFPAWLGEFIRERKWLSLAEGVRKITGAPAQRLGLHDRGKIAPGLRADLVVFHPETVASTATFEHPTGAPVGIHLVMRGQTLLPKSSSLLDERGILSSGRALAHARVTHPSTQNTIGELHYGR</sequence>
<evidence type="ECO:0000259" key="3">
    <source>
        <dbReference type="Pfam" id="PF07969"/>
    </source>
</evidence>
<evidence type="ECO:0000313" key="5">
    <source>
        <dbReference type="Proteomes" id="UP000540989"/>
    </source>
</evidence>
<dbReference type="PANTHER" id="PTHR11113:SF14">
    <property type="entry name" value="N-ACETYLGLUCOSAMINE-6-PHOSPHATE DEACETYLASE"/>
    <property type="match status" value="1"/>
</dbReference>
<proteinExistence type="inferred from homology"/>
<dbReference type="EMBL" id="JACHIP010000003">
    <property type="protein sequence ID" value="MBB5057907.1"/>
    <property type="molecule type" value="Genomic_DNA"/>
</dbReference>
<dbReference type="InterPro" id="IPR013108">
    <property type="entry name" value="Amidohydro_3"/>
</dbReference>
<dbReference type="Gene3D" id="3.20.20.140">
    <property type="entry name" value="Metal-dependent hydrolases"/>
    <property type="match status" value="1"/>
</dbReference>
<dbReference type="Gene3D" id="3.30.1490.130">
    <property type="entry name" value="D-aminoacylase. Domain 3"/>
    <property type="match status" value="1"/>
</dbReference>
<comment type="similarity">
    <text evidence="1">Belongs to the metallo-dependent hydrolases superfamily. NagA family.</text>
</comment>
<gene>
    <name evidence="4" type="ORF">HDF16_002613</name>
</gene>
<name>A0A7W7ZDP4_9BACT</name>
<comment type="caution">
    <text evidence="4">The sequence shown here is derived from an EMBL/GenBank/DDBJ whole genome shotgun (WGS) entry which is preliminary data.</text>
</comment>
<dbReference type="GO" id="GO:0047420">
    <property type="term" value="F:N-acyl-D-amino-acid deacylase activity"/>
    <property type="evidence" value="ECO:0007669"/>
    <property type="project" value="UniProtKB-EC"/>
</dbReference>
<keyword evidence="2 4" id="KW-0378">Hydrolase</keyword>
<dbReference type="GO" id="GO:0004151">
    <property type="term" value="F:dihydroorotase activity"/>
    <property type="evidence" value="ECO:0007669"/>
    <property type="project" value="UniProtKB-EC"/>
</dbReference>
<dbReference type="GO" id="GO:0006046">
    <property type="term" value="P:N-acetylglucosamine catabolic process"/>
    <property type="evidence" value="ECO:0007669"/>
    <property type="project" value="TreeGrafter"/>
</dbReference>
<dbReference type="InterPro" id="IPR032466">
    <property type="entry name" value="Metal_Hydrolase"/>
</dbReference>
<dbReference type="AlphaFoldDB" id="A0A7W7ZDP4"/>
<organism evidence="4 5">
    <name type="scientific">Granulicella aggregans</name>
    <dbReference type="NCBI Taxonomy" id="474949"/>
    <lineage>
        <taxon>Bacteria</taxon>
        <taxon>Pseudomonadati</taxon>
        <taxon>Acidobacteriota</taxon>
        <taxon>Terriglobia</taxon>
        <taxon>Terriglobales</taxon>
        <taxon>Acidobacteriaceae</taxon>
        <taxon>Granulicella</taxon>
    </lineage>
</organism>
<evidence type="ECO:0000313" key="4">
    <source>
        <dbReference type="EMBL" id="MBB5057907.1"/>
    </source>
</evidence>
<feature type="domain" description="Amidohydrolase 3" evidence="3">
    <location>
        <begin position="43"/>
        <end position="474"/>
    </location>
</feature>
<protein>
    <submittedName>
        <fullName evidence="4">Dihydroorotase/N-acyl-D-amino-acid deacylase</fullName>
        <ecNumber evidence="4">3.5.1.81</ecNumber>
        <ecNumber evidence="4">3.5.2.3</ecNumber>
    </submittedName>
</protein>
<dbReference type="CDD" id="cd01297">
    <property type="entry name" value="D-aminoacylase"/>
    <property type="match status" value="1"/>
</dbReference>
<dbReference type="EC" id="3.5.2.3" evidence="4"/>
<evidence type="ECO:0000256" key="2">
    <source>
        <dbReference type="ARBA" id="ARBA00022801"/>
    </source>
</evidence>
<dbReference type="EC" id="3.5.1.81" evidence="4"/>
<dbReference type="RefSeq" id="WP_184217082.1">
    <property type="nucleotide sequence ID" value="NZ_JACHIP010000003.1"/>
</dbReference>
<dbReference type="PANTHER" id="PTHR11113">
    <property type="entry name" value="N-ACETYLGLUCOSAMINE-6-PHOSPHATE DEACETYLASE"/>
    <property type="match status" value="1"/>
</dbReference>
<reference evidence="4 5" key="1">
    <citation type="submission" date="2020-08" db="EMBL/GenBank/DDBJ databases">
        <title>Genomic Encyclopedia of Type Strains, Phase IV (KMG-V): Genome sequencing to study the core and pangenomes of soil and plant-associated prokaryotes.</title>
        <authorList>
            <person name="Whitman W."/>
        </authorList>
    </citation>
    <scope>NUCLEOTIDE SEQUENCE [LARGE SCALE GENOMIC DNA]</scope>
    <source>
        <strain evidence="4 5">M8UP14</strain>
    </source>
</reference>
<dbReference type="InterPro" id="IPR011059">
    <property type="entry name" value="Metal-dep_hydrolase_composite"/>
</dbReference>
<dbReference type="Pfam" id="PF07969">
    <property type="entry name" value="Amidohydro_3"/>
    <property type="match status" value="1"/>
</dbReference>
<dbReference type="Gene3D" id="2.30.40.10">
    <property type="entry name" value="Urease, subunit C, domain 1"/>
    <property type="match status" value="1"/>
</dbReference>
<dbReference type="SUPFAM" id="SSF51556">
    <property type="entry name" value="Metallo-dependent hydrolases"/>
    <property type="match status" value="1"/>
</dbReference>
<dbReference type="Proteomes" id="UP000540989">
    <property type="component" value="Unassembled WGS sequence"/>
</dbReference>
<dbReference type="SUPFAM" id="SSF51338">
    <property type="entry name" value="Composite domain of metallo-dependent hydrolases"/>
    <property type="match status" value="1"/>
</dbReference>
<accession>A0A7W7ZDP4</accession>
<dbReference type="InterPro" id="IPR023100">
    <property type="entry name" value="D-aminoacylase_insert_dom_sf"/>
</dbReference>
<evidence type="ECO:0000256" key="1">
    <source>
        <dbReference type="ARBA" id="ARBA00010716"/>
    </source>
</evidence>
<dbReference type="GO" id="GO:0008448">
    <property type="term" value="F:N-acetylglucosamine-6-phosphate deacetylase activity"/>
    <property type="evidence" value="ECO:0007669"/>
    <property type="project" value="TreeGrafter"/>
</dbReference>